<evidence type="ECO:0000313" key="2">
    <source>
        <dbReference type="WBParaSite" id="JU765_v2.g8330.t1"/>
    </source>
</evidence>
<protein>
    <submittedName>
        <fullName evidence="2">Uncharacterized protein</fullName>
    </submittedName>
</protein>
<evidence type="ECO:0000313" key="1">
    <source>
        <dbReference type="Proteomes" id="UP000887576"/>
    </source>
</evidence>
<proteinExistence type="predicted"/>
<organism evidence="1 2">
    <name type="scientific">Panagrolaimus sp. JU765</name>
    <dbReference type="NCBI Taxonomy" id="591449"/>
    <lineage>
        <taxon>Eukaryota</taxon>
        <taxon>Metazoa</taxon>
        <taxon>Ecdysozoa</taxon>
        <taxon>Nematoda</taxon>
        <taxon>Chromadorea</taxon>
        <taxon>Rhabditida</taxon>
        <taxon>Tylenchina</taxon>
        <taxon>Panagrolaimomorpha</taxon>
        <taxon>Panagrolaimoidea</taxon>
        <taxon>Panagrolaimidae</taxon>
        <taxon>Panagrolaimus</taxon>
    </lineage>
</organism>
<sequence length="340" mass="40567">MNLSYIIYDNRKIINMSLNFMRGEFHDNLCPNITSEDFSGSKNVSNDRIAILIPVTKRPDYPRYQSAMDTVECYANHFYYRYVLLDMTEGKRNEYNEYCYHSNYLFKRHCMVVNFMRKNIDEIDYVLFLDGNIGVINPCHKIQEYIDDNPNVEITFYDQYYNHKIAVDSYLAKNTEFTRNFLTRLADYTLPKSFHGSDDGAIHQVFMDYHFKDPLRQKKCYHYWETSVNYDTLFAFQACTRHALGNGTYFVDGKAKIVRKGTWGWVRDGWLTKTKFAPNDFMFHGWKKEKLGGEWVWPFNSTVFNTKECRYRSSFSSWIPKKGFLIANNKIRRLLEYFVN</sequence>
<reference evidence="2" key="1">
    <citation type="submission" date="2022-11" db="UniProtKB">
        <authorList>
            <consortium name="WormBaseParasite"/>
        </authorList>
    </citation>
    <scope>IDENTIFICATION</scope>
</reference>
<dbReference type="WBParaSite" id="JU765_v2.g8330.t1">
    <property type="protein sequence ID" value="JU765_v2.g8330.t1"/>
    <property type="gene ID" value="JU765_v2.g8330"/>
</dbReference>
<accession>A0AC34RP37</accession>
<dbReference type="Proteomes" id="UP000887576">
    <property type="component" value="Unplaced"/>
</dbReference>
<name>A0AC34RP37_9BILA</name>